<evidence type="ECO:0000313" key="12">
    <source>
        <dbReference type="EnsemblMetazoa" id="Aqu2.1.08444_001"/>
    </source>
</evidence>
<dbReference type="AlphaFoldDB" id="A0A1X7T1Y5"/>
<dbReference type="InterPro" id="IPR049342">
    <property type="entry name" value="TRAF1-6_MATH_dom"/>
</dbReference>
<evidence type="ECO:0008006" key="14">
    <source>
        <dbReference type="Google" id="ProtNLM"/>
    </source>
</evidence>
<dbReference type="PIRSF" id="PIRSF015614">
    <property type="entry name" value="TRAF"/>
    <property type="match status" value="1"/>
</dbReference>
<dbReference type="InterPro" id="IPR001293">
    <property type="entry name" value="Znf_TRAF"/>
</dbReference>
<dbReference type="GO" id="GO:0042981">
    <property type="term" value="P:regulation of apoptotic process"/>
    <property type="evidence" value="ECO:0007669"/>
    <property type="project" value="InterPro"/>
</dbReference>
<proteinExistence type="predicted"/>
<evidence type="ECO:0000259" key="10">
    <source>
        <dbReference type="PROSITE" id="PS50144"/>
    </source>
</evidence>
<dbReference type="OrthoDB" id="5973446at2759"/>
<keyword evidence="13" id="KW-1185">Reference proteome</keyword>
<dbReference type="Pfam" id="PF02176">
    <property type="entry name" value="zf-TRAF"/>
    <property type="match status" value="2"/>
</dbReference>
<evidence type="ECO:0000256" key="5">
    <source>
        <dbReference type="ARBA" id="ARBA00022771"/>
    </source>
</evidence>
<comment type="subcellular location">
    <subcellularLocation>
        <location evidence="1">Cytoplasm</location>
    </subcellularLocation>
</comment>
<dbReference type="KEGG" id="aqu:100634962"/>
<feature type="zinc finger region" description="TRAF-type" evidence="7">
    <location>
        <begin position="107"/>
        <end position="150"/>
    </location>
</feature>
<evidence type="ECO:0000259" key="9">
    <source>
        <dbReference type="PROSITE" id="PS50089"/>
    </source>
</evidence>
<dbReference type="GO" id="GO:0008270">
    <property type="term" value="F:zinc ion binding"/>
    <property type="evidence" value="ECO:0007669"/>
    <property type="project" value="UniProtKB-KW"/>
</dbReference>
<keyword evidence="8" id="KW-0175">Coiled coil</keyword>
<evidence type="ECO:0000256" key="3">
    <source>
        <dbReference type="ARBA" id="ARBA00022723"/>
    </source>
</evidence>
<dbReference type="SUPFAM" id="SSF57850">
    <property type="entry name" value="RING/U-box"/>
    <property type="match status" value="1"/>
</dbReference>
<dbReference type="InParanoid" id="A0A1X7T1Y5"/>
<dbReference type="SUPFAM" id="SSF49599">
    <property type="entry name" value="TRAF domain-like"/>
    <property type="match status" value="3"/>
</dbReference>
<keyword evidence="3 7" id="KW-0479">Metal-binding</keyword>
<dbReference type="CDD" id="cd16620">
    <property type="entry name" value="vRING-HC-C4C4_RBBP6"/>
    <property type="match status" value="1"/>
</dbReference>
<dbReference type="InterPro" id="IPR013083">
    <property type="entry name" value="Znf_RING/FYVE/PHD"/>
</dbReference>
<dbReference type="SMART" id="SM00061">
    <property type="entry name" value="MATH"/>
    <property type="match status" value="1"/>
</dbReference>
<dbReference type="InterPro" id="IPR001841">
    <property type="entry name" value="Znf_RING"/>
</dbReference>
<dbReference type="GO" id="GO:0043122">
    <property type="term" value="P:regulation of canonical NF-kappaB signal transduction"/>
    <property type="evidence" value="ECO:0007669"/>
    <property type="project" value="TreeGrafter"/>
</dbReference>
<feature type="domain" description="MATH" evidence="10">
    <location>
        <begin position="250"/>
        <end position="397"/>
    </location>
</feature>
<dbReference type="PANTHER" id="PTHR10131:SF94">
    <property type="entry name" value="TNF RECEPTOR-ASSOCIATED FACTOR 4"/>
    <property type="match status" value="1"/>
</dbReference>
<dbReference type="PROSITE" id="PS50089">
    <property type="entry name" value="ZF_RING_2"/>
    <property type="match status" value="1"/>
</dbReference>
<feature type="domain" description="TRAF-type" evidence="11">
    <location>
        <begin position="107"/>
        <end position="150"/>
    </location>
</feature>
<dbReference type="EnsemblMetazoa" id="XM_003391200.2">
    <property type="protein sequence ID" value="XP_003391248.1"/>
    <property type="gene ID" value="LOC100634962"/>
</dbReference>
<evidence type="ECO:0000256" key="7">
    <source>
        <dbReference type="PROSITE-ProRule" id="PRU00207"/>
    </source>
</evidence>
<reference evidence="12" key="2">
    <citation type="submission" date="2017-05" db="UniProtKB">
        <authorList>
            <consortium name="EnsemblMetazoa"/>
        </authorList>
    </citation>
    <scope>IDENTIFICATION</scope>
</reference>
<dbReference type="Pfam" id="PF21355">
    <property type="entry name" value="TRAF-mep_MATH"/>
    <property type="match status" value="1"/>
</dbReference>
<sequence length="424" mass="47687">MATGGSSYGGYGYKFVDGEPRDELKCSICTLVLRDPHQVTCCSNRFCKSCLDQIKGKRCPLCRKPIKCFRDGGINREIIALKIHCTNSEKGCKWQGTINETGTSINTHLNSCPYQLVPCTNGCGEKIRRSSLKTHLTDNCAKRLAQCMFCLKKGPHQLITSSSHLDECPDLPVLCGCSEKMPQRLVASHKKTCPKAVIPCEYRTVGCNKVLRREDLEKHNEESIKEHLKVAVKRINNLQQEIDTLQLLLPTNQVIMLNKYTKKKERDDHWHSPGFYTSQGGYKMSLSVYPNGTGTGEGTHVSCFIYLMAGEYDDTLEWPFQGRVTIELLNQLEDKNHKKCTALFESTTKGSQRVREGRSTGGGLGRIQFISQEQLEYNPATNCQYLKDDSLYFRVSVKATSKTKPWLVGASGIIQSKCLKNDNF</sequence>
<keyword evidence="5 7" id="KW-0863">Zinc-finger</keyword>
<gene>
    <name evidence="12" type="primary">100634962</name>
</gene>
<keyword evidence="2" id="KW-0963">Cytoplasm</keyword>
<name>A0A1X7T1Y5_AMPQE</name>
<evidence type="ECO:0000256" key="1">
    <source>
        <dbReference type="ARBA" id="ARBA00004496"/>
    </source>
</evidence>
<dbReference type="eggNOG" id="KOG0297">
    <property type="taxonomic scope" value="Eukaryota"/>
</dbReference>
<dbReference type="Proteomes" id="UP000007879">
    <property type="component" value="Unassembled WGS sequence"/>
</dbReference>
<keyword evidence="4" id="KW-0677">Repeat</keyword>
<reference evidence="13" key="1">
    <citation type="journal article" date="2010" name="Nature">
        <title>The Amphimedon queenslandica genome and the evolution of animal complexity.</title>
        <authorList>
            <person name="Srivastava M."/>
            <person name="Simakov O."/>
            <person name="Chapman J."/>
            <person name="Fahey B."/>
            <person name="Gauthier M.E."/>
            <person name="Mitros T."/>
            <person name="Richards G.S."/>
            <person name="Conaco C."/>
            <person name="Dacre M."/>
            <person name="Hellsten U."/>
            <person name="Larroux C."/>
            <person name="Putnam N.H."/>
            <person name="Stanke M."/>
            <person name="Adamska M."/>
            <person name="Darling A."/>
            <person name="Degnan S.M."/>
            <person name="Oakley T.H."/>
            <person name="Plachetzki D.C."/>
            <person name="Zhai Y."/>
            <person name="Adamski M."/>
            <person name="Calcino A."/>
            <person name="Cummins S.F."/>
            <person name="Goodstein D.M."/>
            <person name="Harris C."/>
            <person name="Jackson D.J."/>
            <person name="Leys S.P."/>
            <person name="Shu S."/>
            <person name="Woodcroft B.J."/>
            <person name="Vervoort M."/>
            <person name="Kosik K.S."/>
            <person name="Manning G."/>
            <person name="Degnan B.M."/>
            <person name="Rokhsar D.S."/>
        </authorList>
    </citation>
    <scope>NUCLEOTIDE SEQUENCE [LARGE SCALE GENOMIC DNA]</scope>
</reference>
<accession>A0A1X7T1Y5</accession>
<feature type="domain" description="RING-type" evidence="9">
    <location>
        <begin position="26"/>
        <end position="63"/>
    </location>
</feature>
<dbReference type="InterPro" id="IPR002083">
    <property type="entry name" value="MATH/TRAF_dom"/>
</dbReference>
<dbReference type="InterPro" id="IPR008974">
    <property type="entry name" value="TRAF-like"/>
</dbReference>
<evidence type="ECO:0000259" key="11">
    <source>
        <dbReference type="PROSITE" id="PS50145"/>
    </source>
</evidence>
<feature type="domain" description="TRAF-type" evidence="11">
    <location>
        <begin position="163"/>
        <end position="217"/>
    </location>
</feature>
<dbReference type="GO" id="GO:0007165">
    <property type="term" value="P:signal transduction"/>
    <property type="evidence" value="ECO:0007669"/>
    <property type="project" value="InterPro"/>
</dbReference>
<evidence type="ECO:0000256" key="2">
    <source>
        <dbReference type="ARBA" id="ARBA00022490"/>
    </source>
</evidence>
<dbReference type="InterPro" id="IPR012227">
    <property type="entry name" value="TNF_rcpt-assoc_TRAF_met"/>
</dbReference>
<protein>
    <recommendedName>
        <fullName evidence="14">RING-type E3 ubiquitin transferase</fullName>
    </recommendedName>
</protein>
<evidence type="ECO:0000313" key="13">
    <source>
        <dbReference type="Proteomes" id="UP000007879"/>
    </source>
</evidence>
<dbReference type="GO" id="GO:0005737">
    <property type="term" value="C:cytoplasm"/>
    <property type="evidence" value="ECO:0007669"/>
    <property type="project" value="UniProtKB-SubCell"/>
</dbReference>
<feature type="zinc finger region" description="TRAF-type" evidence="7">
    <location>
        <begin position="163"/>
        <end position="217"/>
    </location>
</feature>
<evidence type="ECO:0000256" key="8">
    <source>
        <dbReference type="SAM" id="Coils"/>
    </source>
</evidence>
<dbReference type="PROSITE" id="PS50144">
    <property type="entry name" value="MATH"/>
    <property type="match status" value="1"/>
</dbReference>
<dbReference type="EnsemblMetazoa" id="Aqu2.1.08444_001">
    <property type="protein sequence ID" value="Aqu2.1.08444_001"/>
    <property type="gene ID" value="Aqu2.1.08444"/>
</dbReference>
<evidence type="ECO:0000256" key="4">
    <source>
        <dbReference type="ARBA" id="ARBA00022737"/>
    </source>
</evidence>
<keyword evidence="6 7" id="KW-0862">Zinc</keyword>
<dbReference type="Gene3D" id="2.60.210.10">
    <property type="entry name" value="Apoptosis, Tumor Necrosis Factor Receptor Associated Protein 2, Chain A"/>
    <property type="match status" value="1"/>
</dbReference>
<evidence type="ECO:0000256" key="6">
    <source>
        <dbReference type="ARBA" id="ARBA00022833"/>
    </source>
</evidence>
<feature type="coiled-coil region" evidence="8">
    <location>
        <begin position="221"/>
        <end position="248"/>
    </location>
</feature>
<dbReference type="Gene3D" id="3.30.40.10">
    <property type="entry name" value="Zinc/RING finger domain, C3HC4 (zinc finger)"/>
    <property type="match status" value="3"/>
</dbReference>
<dbReference type="PANTHER" id="PTHR10131">
    <property type="entry name" value="TNF RECEPTOR ASSOCIATED FACTOR"/>
    <property type="match status" value="1"/>
</dbReference>
<organism evidence="12">
    <name type="scientific">Amphimedon queenslandica</name>
    <name type="common">Sponge</name>
    <dbReference type="NCBI Taxonomy" id="400682"/>
    <lineage>
        <taxon>Eukaryota</taxon>
        <taxon>Metazoa</taxon>
        <taxon>Porifera</taxon>
        <taxon>Demospongiae</taxon>
        <taxon>Heteroscleromorpha</taxon>
        <taxon>Haplosclerida</taxon>
        <taxon>Niphatidae</taxon>
        <taxon>Amphimedon</taxon>
    </lineage>
</organism>
<dbReference type="PROSITE" id="PS50145">
    <property type="entry name" value="ZF_TRAF"/>
    <property type="match status" value="2"/>
</dbReference>